<proteinExistence type="predicted"/>
<evidence type="ECO:0000313" key="1">
    <source>
        <dbReference type="EMBL" id="MPC37861.1"/>
    </source>
</evidence>
<dbReference type="AlphaFoldDB" id="A0A5B7ET77"/>
<sequence>MVVAAETKPTRLEQLEATLAALQQQLRDDHEGQRSNPRDSYHNKNNLQYWNCNKIGHMQQECGHRCQPCLSLPHLLQQE</sequence>
<accession>A0A5B7ET77</accession>
<gene>
    <name evidence="1" type="ORF">E2C01_031356</name>
</gene>
<keyword evidence="2" id="KW-1185">Reference proteome</keyword>
<dbReference type="EMBL" id="VSRR010003908">
    <property type="protein sequence ID" value="MPC37861.1"/>
    <property type="molecule type" value="Genomic_DNA"/>
</dbReference>
<dbReference type="Proteomes" id="UP000324222">
    <property type="component" value="Unassembled WGS sequence"/>
</dbReference>
<protein>
    <submittedName>
        <fullName evidence="1">Uncharacterized protein</fullName>
    </submittedName>
</protein>
<reference evidence="1 2" key="1">
    <citation type="submission" date="2019-05" db="EMBL/GenBank/DDBJ databases">
        <title>Another draft genome of Portunus trituberculatus and its Hox gene families provides insights of decapod evolution.</title>
        <authorList>
            <person name="Jeong J.-H."/>
            <person name="Song I."/>
            <person name="Kim S."/>
            <person name="Choi T."/>
            <person name="Kim D."/>
            <person name="Ryu S."/>
            <person name="Kim W."/>
        </authorList>
    </citation>
    <scope>NUCLEOTIDE SEQUENCE [LARGE SCALE GENOMIC DNA]</scope>
    <source>
        <tissue evidence="1">Muscle</tissue>
    </source>
</reference>
<comment type="caution">
    <text evidence="1">The sequence shown here is derived from an EMBL/GenBank/DDBJ whole genome shotgun (WGS) entry which is preliminary data.</text>
</comment>
<name>A0A5B7ET77_PORTR</name>
<organism evidence="1 2">
    <name type="scientific">Portunus trituberculatus</name>
    <name type="common">Swimming crab</name>
    <name type="synonym">Neptunus trituberculatus</name>
    <dbReference type="NCBI Taxonomy" id="210409"/>
    <lineage>
        <taxon>Eukaryota</taxon>
        <taxon>Metazoa</taxon>
        <taxon>Ecdysozoa</taxon>
        <taxon>Arthropoda</taxon>
        <taxon>Crustacea</taxon>
        <taxon>Multicrustacea</taxon>
        <taxon>Malacostraca</taxon>
        <taxon>Eumalacostraca</taxon>
        <taxon>Eucarida</taxon>
        <taxon>Decapoda</taxon>
        <taxon>Pleocyemata</taxon>
        <taxon>Brachyura</taxon>
        <taxon>Eubrachyura</taxon>
        <taxon>Portunoidea</taxon>
        <taxon>Portunidae</taxon>
        <taxon>Portuninae</taxon>
        <taxon>Portunus</taxon>
    </lineage>
</organism>
<evidence type="ECO:0000313" key="2">
    <source>
        <dbReference type="Proteomes" id="UP000324222"/>
    </source>
</evidence>